<feature type="region of interest" description="Disordered" evidence="1">
    <location>
        <begin position="189"/>
        <end position="218"/>
    </location>
</feature>
<dbReference type="EMBL" id="JAWRVI010000036">
    <property type="protein sequence ID" value="KAK4087004.1"/>
    <property type="molecule type" value="Genomic_DNA"/>
</dbReference>
<protein>
    <submittedName>
        <fullName evidence="2">Uncharacterized protein</fullName>
    </submittedName>
</protein>
<feature type="compositionally biased region" description="Polar residues" evidence="1">
    <location>
        <begin position="209"/>
        <end position="218"/>
    </location>
</feature>
<proteinExistence type="predicted"/>
<evidence type="ECO:0000256" key="1">
    <source>
        <dbReference type="SAM" id="MobiDB-lite"/>
    </source>
</evidence>
<gene>
    <name evidence="2" type="ORF">Purlil1_8738</name>
</gene>
<evidence type="ECO:0000313" key="3">
    <source>
        <dbReference type="Proteomes" id="UP001287286"/>
    </source>
</evidence>
<comment type="caution">
    <text evidence="2">The sequence shown here is derived from an EMBL/GenBank/DDBJ whole genome shotgun (WGS) entry which is preliminary data.</text>
</comment>
<name>A0ABR0BSP8_PURLI</name>
<keyword evidence="3" id="KW-1185">Reference proteome</keyword>
<accession>A0ABR0BSP8</accession>
<sequence>MRTRLTTRKHFETCAARDVVRTYMHAQAHRHIPRTYVDSLCARPDTQTDTYAYTDTTRLRPGRWSKGTNTLSRVDAVQRATQRLASARASDAVTPDLDFARETCARVLSVVRSKLDEGMDASWCDVGLPSHGPNITPRHGTTTTTNITPRRAAFFIFLVQCRPTVIAPPPRHELICPRDLTEIRDAHGDTEARQSGSHRPLLSPGAFRTCSNGSDRSGSDVSVFVRVAMLTPARPRMLTGYQVQRTHSKSPQTTQDNLLTPYSNQCDPVRDGGKQPPPPFCSLSLHATPGSDVSIGPASLLHRTNMQLTWDKWPPTQCRTVRRRGWGSGSSRRRIRLSRGYSHPVWTGRPATLVFAFSVWAFPAAQALRRLATKRWPCSPGEI</sequence>
<organism evidence="2 3">
    <name type="scientific">Purpureocillium lilacinum</name>
    <name type="common">Paecilomyces lilacinus</name>
    <dbReference type="NCBI Taxonomy" id="33203"/>
    <lineage>
        <taxon>Eukaryota</taxon>
        <taxon>Fungi</taxon>
        <taxon>Dikarya</taxon>
        <taxon>Ascomycota</taxon>
        <taxon>Pezizomycotina</taxon>
        <taxon>Sordariomycetes</taxon>
        <taxon>Hypocreomycetidae</taxon>
        <taxon>Hypocreales</taxon>
        <taxon>Ophiocordycipitaceae</taxon>
        <taxon>Purpureocillium</taxon>
    </lineage>
</organism>
<evidence type="ECO:0000313" key="2">
    <source>
        <dbReference type="EMBL" id="KAK4087004.1"/>
    </source>
</evidence>
<dbReference type="Proteomes" id="UP001287286">
    <property type="component" value="Unassembled WGS sequence"/>
</dbReference>
<reference evidence="2 3" key="1">
    <citation type="journal article" date="2024" name="Microbiol. Resour. Announc.">
        <title>Genome annotations for the ascomycete fungi Trichoderma harzianum, Trichoderma aggressivum, and Purpureocillium lilacinum.</title>
        <authorList>
            <person name="Beijen E.P.W."/>
            <person name="Ohm R.A."/>
        </authorList>
    </citation>
    <scope>NUCLEOTIDE SEQUENCE [LARGE SCALE GENOMIC DNA]</scope>
    <source>
        <strain evidence="2 3">CBS 150709</strain>
    </source>
</reference>